<name>U2NYG1_LEVBR</name>
<dbReference type="EMBL" id="AWVK01000072">
    <property type="protein sequence ID" value="ERK43155.1"/>
    <property type="molecule type" value="Genomic_DNA"/>
</dbReference>
<evidence type="ECO:0000313" key="2">
    <source>
        <dbReference type="Proteomes" id="UP000016644"/>
    </source>
</evidence>
<sequence>MLVDDAFLNTTVATKLVANNSLPRLTFLNCSRLHSTIITY</sequence>
<comment type="caution">
    <text evidence="1">The sequence shown here is derived from an EMBL/GenBank/DDBJ whole genome shotgun (WGS) entry which is preliminary data.</text>
</comment>
<dbReference type="Proteomes" id="UP000016644">
    <property type="component" value="Unassembled WGS sequence"/>
</dbReference>
<protein>
    <submittedName>
        <fullName evidence="1">Uncharacterized protein</fullName>
    </submittedName>
</protein>
<dbReference type="HOGENOM" id="CLU_3291386_0_0_9"/>
<accession>U2NYG1</accession>
<proteinExistence type="predicted"/>
<gene>
    <name evidence="1" type="ORF">HMPREF0495_01666</name>
</gene>
<reference evidence="1 2" key="1">
    <citation type="submission" date="2013-06" db="EMBL/GenBank/DDBJ databases">
        <authorList>
            <person name="Weinstock G."/>
            <person name="Sodergren E."/>
            <person name="Lobos E.A."/>
            <person name="Fulton L."/>
            <person name="Fulton R."/>
            <person name="Courtney L."/>
            <person name="Fronick C."/>
            <person name="O'Laughlin M."/>
            <person name="Godfrey J."/>
            <person name="Wilson R.M."/>
            <person name="Miner T."/>
            <person name="Farmer C."/>
            <person name="Delehaunty K."/>
            <person name="Cordes M."/>
            <person name="Minx P."/>
            <person name="Tomlinson C."/>
            <person name="Chen J."/>
            <person name="Wollam A."/>
            <person name="Pepin K.H."/>
            <person name="Bhonagiri V."/>
            <person name="Zhang X."/>
            <person name="Warren W."/>
            <person name="Mitreva M."/>
            <person name="Mardis E.R."/>
            <person name="Wilson R.K."/>
        </authorList>
    </citation>
    <scope>NUCLEOTIDE SEQUENCE [LARGE SCALE GENOMIC DNA]</scope>
    <source>
        <strain evidence="1 2">ATCC 14869</strain>
    </source>
</reference>
<dbReference type="AlphaFoldDB" id="U2NYG1"/>
<evidence type="ECO:0000313" key="1">
    <source>
        <dbReference type="EMBL" id="ERK43155.1"/>
    </source>
</evidence>
<organism evidence="1 2">
    <name type="scientific">Levilactobacillus brevis ATCC 14869 = DSM 20054</name>
    <dbReference type="NCBI Taxonomy" id="649758"/>
    <lineage>
        <taxon>Bacteria</taxon>
        <taxon>Bacillati</taxon>
        <taxon>Bacillota</taxon>
        <taxon>Bacilli</taxon>
        <taxon>Lactobacillales</taxon>
        <taxon>Lactobacillaceae</taxon>
        <taxon>Levilactobacillus</taxon>
    </lineage>
</organism>